<sequence length="681" mass="78017">MSQFKQRSEMNKTTDSWTDNYDELVNDKSVHTNQLKTFTPVNTLIKKQEVIHIPINPSSFKKEQQEHPLQANRPIINLASRENETTQLNLQGPPQTPNMIQSNQAIQRSATMLNQQNSQISEQANAYLKEIELKNQNKYFQQREELDNLKYLSIIYNVNSVVNKDFQSNVKHNQIQKEILNASIDGLKIQNRILANRNLVQTQVNIQGAQKQAEKIKIERPYKNILTSLYFDKTPKQQLLVVEFVNMGQTNNLNLLEKNGGVITNSGPAAIINSIQNTNGLTYSQRTADASSFFLNFKAFPTLYHLNFETNRDPCPFIAIDRIQGRHFIYNNDDKIMVFSHEPISNPINDKSKPLLMMSLDDKLDDLLAQRANGGDVGESQQNPLTSGLLAISGSARINPTLQIITDQRGNSALLVIGGYVDMGNGSFQPKTNIKVFNIGKRKIDIKPAFQIQMRHPRINPIVMRVKQSHCKDAKVSITEDKKFLLLLGGANPEIIDNRKVYVDTNTCCSVIEYENIFKQLERRDTTQLEISQTLKVFYNDQEAGKSLEKVAQYLSRGVFIHQKSKKNLDMHNKMFILTEKKKQLLNVHSISLSENFVNIFDIQIDIKTENQWSYTNTCIIDNFIMYISPQQFYPTVIDTNTKHSKQMNTEEIVEFNSKKQEFFDSTKPKQSKTACSCNIY</sequence>
<dbReference type="InParanoid" id="W7X3L3"/>
<gene>
    <name evidence="1" type="ORF">TTHERM_000284239</name>
</gene>
<proteinExistence type="predicted"/>
<evidence type="ECO:0000313" key="2">
    <source>
        <dbReference type="Proteomes" id="UP000009168"/>
    </source>
</evidence>
<accession>W7X3L3</accession>
<dbReference type="KEGG" id="tet:TTHERM_000284239"/>
<reference evidence="2" key="1">
    <citation type="journal article" date="2006" name="PLoS Biol.">
        <title>Macronuclear genome sequence of the ciliate Tetrahymena thermophila, a model eukaryote.</title>
        <authorList>
            <person name="Eisen J.A."/>
            <person name="Coyne R.S."/>
            <person name="Wu M."/>
            <person name="Wu D."/>
            <person name="Thiagarajan M."/>
            <person name="Wortman J.R."/>
            <person name="Badger J.H."/>
            <person name="Ren Q."/>
            <person name="Amedeo P."/>
            <person name="Jones K.M."/>
            <person name="Tallon L.J."/>
            <person name="Delcher A.L."/>
            <person name="Salzberg S.L."/>
            <person name="Silva J.C."/>
            <person name="Haas B.J."/>
            <person name="Majoros W.H."/>
            <person name="Farzad M."/>
            <person name="Carlton J.M."/>
            <person name="Smith R.K. Jr."/>
            <person name="Garg J."/>
            <person name="Pearlman R.E."/>
            <person name="Karrer K.M."/>
            <person name="Sun L."/>
            <person name="Manning G."/>
            <person name="Elde N.C."/>
            <person name="Turkewitz A.P."/>
            <person name="Asai D.J."/>
            <person name="Wilkes D.E."/>
            <person name="Wang Y."/>
            <person name="Cai H."/>
            <person name="Collins K."/>
            <person name="Stewart B.A."/>
            <person name="Lee S.R."/>
            <person name="Wilamowska K."/>
            <person name="Weinberg Z."/>
            <person name="Ruzzo W.L."/>
            <person name="Wloga D."/>
            <person name="Gaertig J."/>
            <person name="Frankel J."/>
            <person name="Tsao C.-C."/>
            <person name="Gorovsky M.A."/>
            <person name="Keeling P.J."/>
            <person name="Waller R.F."/>
            <person name="Patron N.J."/>
            <person name="Cherry J.M."/>
            <person name="Stover N.A."/>
            <person name="Krieger C.J."/>
            <person name="del Toro C."/>
            <person name="Ryder H.F."/>
            <person name="Williamson S.C."/>
            <person name="Barbeau R.A."/>
            <person name="Hamilton E.P."/>
            <person name="Orias E."/>
        </authorList>
    </citation>
    <scope>NUCLEOTIDE SEQUENCE [LARGE SCALE GENOMIC DNA]</scope>
    <source>
        <strain evidence="2">SB210</strain>
    </source>
</reference>
<name>W7X3L3_TETTS</name>
<organism evidence="1 2">
    <name type="scientific">Tetrahymena thermophila (strain SB210)</name>
    <dbReference type="NCBI Taxonomy" id="312017"/>
    <lineage>
        <taxon>Eukaryota</taxon>
        <taxon>Sar</taxon>
        <taxon>Alveolata</taxon>
        <taxon>Ciliophora</taxon>
        <taxon>Intramacronucleata</taxon>
        <taxon>Oligohymenophorea</taxon>
        <taxon>Hymenostomatida</taxon>
        <taxon>Tetrahymenina</taxon>
        <taxon>Tetrahymenidae</taxon>
        <taxon>Tetrahymena</taxon>
    </lineage>
</organism>
<keyword evidence="2" id="KW-1185">Reference proteome</keyword>
<dbReference type="AlphaFoldDB" id="W7X3L3"/>
<dbReference type="EMBL" id="GG662656">
    <property type="protein sequence ID" value="EWS73885.1"/>
    <property type="molecule type" value="Genomic_DNA"/>
</dbReference>
<dbReference type="RefSeq" id="XP_012653632.1">
    <property type="nucleotide sequence ID" value="XM_012798178.1"/>
</dbReference>
<dbReference type="Proteomes" id="UP000009168">
    <property type="component" value="Unassembled WGS sequence"/>
</dbReference>
<evidence type="ECO:0000313" key="1">
    <source>
        <dbReference type="EMBL" id="EWS73885.1"/>
    </source>
</evidence>
<protein>
    <submittedName>
        <fullName evidence="1">Dicer-related RNase III protein Dcr1p, putative</fullName>
    </submittedName>
</protein>
<dbReference type="GeneID" id="24438201"/>